<dbReference type="AlphaFoldDB" id="A0A4S8ZWA2"/>
<proteinExistence type="predicted"/>
<name>A0A4S8ZWA2_AURPU</name>
<feature type="region of interest" description="Disordered" evidence="1">
    <location>
        <begin position="164"/>
        <end position="197"/>
    </location>
</feature>
<feature type="region of interest" description="Disordered" evidence="1">
    <location>
        <begin position="100"/>
        <end position="132"/>
    </location>
</feature>
<evidence type="ECO:0000313" key="3">
    <source>
        <dbReference type="Proteomes" id="UP000308802"/>
    </source>
</evidence>
<organism evidence="2 3">
    <name type="scientific">Aureobasidium pullulans</name>
    <name type="common">Black yeast</name>
    <name type="synonym">Pullularia pullulans</name>
    <dbReference type="NCBI Taxonomy" id="5580"/>
    <lineage>
        <taxon>Eukaryota</taxon>
        <taxon>Fungi</taxon>
        <taxon>Dikarya</taxon>
        <taxon>Ascomycota</taxon>
        <taxon>Pezizomycotina</taxon>
        <taxon>Dothideomycetes</taxon>
        <taxon>Dothideomycetidae</taxon>
        <taxon>Dothideales</taxon>
        <taxon>Saccotheciaceae</taxon>
        <taxon>Aureobasidium</taxon>
    </lineage>
</organism>
<dbReference type="Proteomes" id="UP000308802">
    <property type="component" value="Unassembled WGS sequence"/>
</dbReference>
<sequence length="254" mass="27249">MDRPLSDQGTVLEFVSTRGYMPSLDTPRSFFEVPIPLCSGASGPFDFSITVEHAPFDVPIKRGSPTPIATTVASGPASVRKMDVRRSPVPWMRFVAMPPPPGGTYGKSAPTSPAGTPKRVRSISPMSPTTDGLDSLVLGSPVSPLISDTTPVFTKIRFLPLPPAAVAQPSNHTGHDRPMENSPSPHHQDGEVTSAQHASNIEDEVEAEAGDSLIDEVIAALYRHVEALKEHTSVLEDLIVTLKHTRITKPPLNN</sequence>
<comment type="caution">
    <text evidence="2">The sequence shown here is derived from an EMBL/GenBank/DDBJ whole genome shotgun (WGS) entry which is preliminary data.</text>
</comment>
<gene>
    <name evidence="2" type="ORF">D6D19_07679</name>
</gene>
<accession>A0A4S8ZWA2</accession>
<reference evidence="2 3" key="1">
    <citation type="submission" date="2018-10" db="EMBL/GenBank/DDBJ databases">
        <title>Fifty Aureobasidium pullulans genomes reveal a recombining polyextremotolerant generalist.</title>
        <authorList>
            <person name="Gostincar C."/>
            <person name="Turk M."/>
            <person name="Zajc J."/>
            <person name="Gunde-Cimerman N."/>
        </authorList>
    </citation>
    <scope>NUCLEOTIDE SEQUENCE [LARGE SCALE GENOMIC DNA]</scope>
    <source>
        <strain evidence="2 3">EXF-10659</strain>
    </source>
</reference>
<evidence type="ECO:0000256" key="1">
    <source>
        <dbReference type="SAM" id="MobiDB-lite"/>
    </source>
</evidence>
<dbReference type="EMBL" id="QZAO01000319">
    <property type="protein sequence ID" value="THW70669.1"/>
    <property type="molecule type" value="Genomic_DNA"/>
</dbReference>
<protein>
    <submittedName>
        <fullName evidence="2">Uncharacterized protein</fullName>
    </submittedName>
</protein>
<evidence type="ECO:0000313" key="2">
    <source>
        <dbReference type="EMBL" id="THW70669.1"/>
    </source>
</evidence>
<feature type="compositionally biased region" description="Polar residues" evidence="1">
    <location>
        <begin position="181"/>
        <end position="197"/>
    </location>
</feature>